<dbReference type="EMBL" id="CP126116">
    <property type="protein sequence ID" value="WHZ57539.1"/>
    <property type="molecule type" value="Genomic_DNA"/>
</dbReference>
<sequence length="158" mass="18252">MKKWFQKNFPGAADNEVSNIVPKTGVVFERSWMKTMETANHQMTGTDKDECERLSQLADRLIQDKKEMEKEFKEILAAIADDIESRENLGQLIKKQEAAGLKAAGLSIESISAGQEEQKKLLEEKDRTINELRTKLTRLQNSKLGKLQLKYWELKRRK</sequence>
<evidence type="ECO:0000313" key="2">
    <source>
        <dbReference type="Proteomes" id="UP001226091"/>
    </source>
</evidence>
<evidence type="ECO:0000313" key="1">
    <source>
        <dbReference type="EMBL" id="WHZ57539.1"/>
    </source>
</evidence>
<name>A0ACD4RAR1_9BACI</name>
<protein>
    <submittedName>
        <fullName evidence="1">Uncharacterized protein</fullName>
    </submittedName>
</protein>
<reference evidence="2" key="1">
    <citation type="journal article" date="2025" name="Aquaculture">
        <title>Assessment of the bioflocculant production and safety properties of Metabacillus hrfriensis sp. nov. based on phenotypic and whole-genome sequencing analysis.</title>
        <authorList>
            <person name="Zhang R."/>
            <person name="Zhao Z."/>
            <person name="Luo L."/>
            <person name="Wang S."/>
            <person name="Guo K."/>
            <person name="Xu W."/>
        </authorList>
    </citation>
    <scope>NUCLEOTIDE SEQUENCE [LARGE SCALE GENOMIC DNA]</scope>
    <source>
        <strain evidence="2">CT-WN-B3</strain>
    </source>
</reference>
<dbReference type="Proteomes" id="UP001226091">
    <property type="component" value="Chromosome"/>
</dbReference>
<accession>A0ACD4RAR1</accession>
<organism evidence="1 2">
    <name type="scientific">Metabacillus hrfriensis</name>
    <dbReference type="NCBI Taxonomy" id="3048891"/>
    <lineage>
        <taxon>Bacteria</taxon>
        <taxon>Bacillati</taxon>
        <taxon>Bacillota</taxon>
        <taxon>Bacilli</taxon>
        <taxon>Bacillales</taxon>
        <taxon>Bacillaceae</taxon>
        <taxon>Metabacillus</taxon>
    </lineage>
</organism>
<keyword evidence="2" id="KW-1185">Reference proteome</keyword>
<gene>
    <name evidence="1" type="ORF">QLQ22_23315</name>
</gene>
<proteinExistence type="predicted"/>